<comment type="caution">
    <text evidence="1">The sequence shown here is derived from an EMBL/GenBank/DDBJ whole genome shotgun (WGS) entry which is preliminary data.</text>
</comment>
<name>A0A444UML3_ACIRT</name>
<dbReference type="AlphaFoldDB" id="A0A444UML3"/>
<gene>
    <name evidence="1" type="ORF">EOD39_11939</name>
</gene>
<reference evidence="1 2" key="1">
    <citation type="submission" date="2019-01" db="EMBL/GenBank/DDBJ databases">
        <title>Draft Genome and Complete Hox-Cluster Characterization of the Sterlet Sturgeon (Acipenser ruthenus).</title>
        <authorList>
            <person name="Wei Q."/>
        </authorList>
    </citation>
    <scope>NUCLEOTIDE SEQUENCE [LARGE SCALE GENOMIC DNA]</scope>
    <source>
        <strain evidence="1">WHYD16114868_AA</strain>
        <tissue evidence="1">Blood</tissue>
    </source>
</reference>
<dbReference type="Proteomes" id="UP000289886">
    <property type="component" value="Unassembled WGS sequence"/>
</dbReference>
<dbReference type="EMBL" id="SCEB01214255">
    <property type="protein sequence ID" value="RXM36351.1"/>
    <property type="molecule type" value="Genomic_DNA"/>
</dbReference>
<protein>
    <submittedName>
        <fullName evidence="1">Uncharacterized protein</fullName>
    </submittedName>
</protein>
<evidence type="ECO:0000313" key="2">
    <source>
        <dbReference type="Proteomes" id="UP000289886"/>
    </source>
</evidence>
<proteinExistence type="predicted"/>
<sequence length="111" mass="12344">MDEAGNSSCQFSAAKSTQPCDLDYKRNYRRIQRKGQAGFRGGIARPQNAPTDLQILVFCKTKISKKSSFLHQTIRAISSGLVLQPQLLSEHSCVCQSLVDGLQTLMRLTQQ</sequence>
<organism evidence="1 2">
    <name type="scientific">Acipenser ruthenus</name>
    <name type="common">Sterlet sturgeon</name>
    <dbReference type="NCBI Taxonomy" id="7906"/>
    <lineage>
        <taxon>Eukaryota</taxon>
        <taxon>Metazoa</taxon>
        <taxon>Chordata</taxon>
        <taxon>Craniata</taxon>
        <taxon>Vertebrata</taxon>
        <taxon>Euteleostomi</taxon>
        <taxon>Actinopterygii</taxon>
        <taxon>Chondrostei</taxon>
        <taxon>Acipenseriformes</taxon>
        <taxon>Acipenseridae</taxon>
        <taxon>Acipenser</taxon>
    </lineage>
</organism>
<accession>A0A444UML3</accession>
<keyword evidence="2" id="KW-1185">Reference proteome</keyword>
<evidence type="ECO:0000313" key="1">
    <source>
        <dbReference type="EMBL" id="RXM36351.1"/>
    </source>
</evidence>